<dbReference type="KEGG" id="ehx:EMIHUDRAFT_69515"/>
<evidence type="ECO:0000256" key="3">
    <source>
        <dbReference type="ARBA" id="ARBA00022679"/>
    </source>
</evidence>
<dbReference type="HOGENOM" id="CLU_000288_63_5_1"/>
<feature type="domain" description="AGC-kinase C-terminal" evidence="8">
    <location>
        <begin position="339"/>
        <end position="407"/>
    </location>
</feature>
<dbReference type="PROSITE" id="PS00108">
    <property type="entry name" value="PROTEIN_KINASE_ST"/>
    <property type="match status" value="1"/>
</dbReference>
<sequence>MVEDSDEGDDVDDTPFLDIAHERSSVGDGDGASAVGGAFSASKSRYNVEDFEMLKVLGKGAFGKALGALPLPPTSARPKPTCRVQVMLVKARDHGTVYAMKVLSKAVLLERNEVTHTRTERKTLEDTHHPFLVHLRFAFQSPSKLFLVMDYCCGGELFYHLKCRGRFDEPRARLYAAEIASALSHLHSRKVIYRDLKPENVLLDSDGHVRLTDFGLAKDAMELSDKTHTFCGARCRRTRTPDYLAPEVIRGGGHGRGVDWWSLGTMIYEMLGGLPPYYSENVNAMYEKVLRAPLEFRPETAFSSDARDLLHGLLQKEPEQRLGSSARDGEELREHRWFAPIDWAKLERRELEPPFKPEVGHETDVSNFDEEFTSEVAQESFGSDSALSAKAAAAFAGFTYTDASALA</sequence>
<evidence type="ECO:0000313" key="9">
    <source>
        <dbReference type="EnsemblProtists" id="EOD40857"/>
    </source>
</evidence>
<accession>A0A0D3KYM2</accession>
<dbReference type="InterPro" id="IPR008271">
    <property type="entry name" value="Ser/Thr_kinase_AS"/>
</dbReference>
<evidence type="ECO:0000256" key="2">
    <source>
        <dbReference type="ARBA" id="ARBA00022553"/>
    </source>
</evidence>
<reference evidence="10" key="1">
    <citation type="journal article" date="2013" name="Nature">
        <title>Pan genome of the phytoplankton Emiliania underpins its global distribution.</title>
        <authorList>
            <person name="Read B.A."/>
            <person name="Kegel J."/>
            <person name="Klute M.J."/>
            <person name="Kuo A."/>
            <person name="Lefebvre S.C."/>
            <person name="Maumus F."/>
            <person name="Mayer C."/>
            <person name="Miller J."/>
            <person name="Monier A."/>
            <person name="Salamov A."/>
            <person name="Young J."/>
            <person name="Aguilar M."/>
            <person name="Claverie J.M."/>
            <person name="Frickenhaus S."/>
            <person name="Gonzalez K."/>
            <person name="Herman E.K."/>
            <person name="Lin Y.C."/>
            <person name="Napier J."/>
            <person name="Ogata H."/>
            <person name="Sarno A.F."/>
            <person name="Shmutz J."/>
            <person name="Schroeder D."/>
            <person name="de Vargas C."/>
            <person name="Verret F."/>
            <person name="von Dassow P."/>
            <person name="Valentin K."/>
            <person name="Van de Peer Y."/>
            <person name="Wheeler G."/>
            <person name="Dacks J.B."/>
            <person name="Delwiche C.F."/>
            <person name="Dyhrman S.T."/>
            <person name="Glockner G."/>
            <person name="John U."/>
            <person name="Richards T."/>
            <person name="Worden A.Z."/>
            <person name="Zhang X."/>
            <person name="Grigoriev I.V."/>
            <person name="Allen A.E."/>
            <person name="Bidle K."/>
            <person name="Borodovsky M."/>
            <person name="Bowler C."/>
            <person name="Brownlee C."/>
            <person name="Cock J.M."/>
            <person name="Elias M."/>
            <person name="Gladyshev V.N."/>
            <person name="Groth M."/>
            <person name="Guda C."/>
            <person name="Hadaegh A."/>
            <person name="Iglesias-Rodriguez M.D."/>
            <person name="Jenkins J."/>
            <person name="Jones B.M."/>
            <person name="Lawson T."/>
            <person name="Leese F."/>
            <person name="Lindquist E."/>
            <person name="Lobanov A."/>
            <person name="Lomsadze A."/>
            <person name="Malik S.B."/>
            <person name="Marsh M.E."/>
            <person name="Mackinder L."/>
            <person name="Mock T."/>
            <person name="Mueller-Roeber B."/>
            <person name="Pagarete A."/>
            <person name="Parker M."/>
            <person name="Probert I."/>
            <person name="Quesneville H."/>
            <person name="Raines C."/>
            <person name="Rensing S.A."/>
            <person name="Riano-Pachon D.M."/>
            <person name="Richier S."/>
            <person name="Rokitta S."/>
            <person name="Shiraiwa Y."/>
            <person name="Soanes D.M."/>
            <person name="van der Giezen M."/>
            <person name="Wahlund T.M."/>
            <person name="Williams B."/>
            <person name="Wilson W."/>
            <person name="Wolfe G."/>
            <person name="Wurch L.L."/>
        </authorList>
    </citation>
    <scope>NUCLEOTIDE SEQUENCE</scope>
</reference>
<dbReference type="RefSeq" id="XP_005793286.1">
    <property type="nucleotide sequence ID" value="XM_005793229.1"/>
</dbReference>
<dbReference type="PaxDb" id="2903-EOD40857"/>
<dbReference type="PROSITE" id="PS51285">
    <property type="entry name" value="AGC_KINASE_CTER"/>
    <property type="match status" value="1"/>
</dbReference>
<keyword evidence="6" id="KW-0067">ATP-binding</keyword>
<keyword evidence="4" id="KW-0547">Nucleotide-binding</keyword>
<keyword evidence="2" id="KW-0597">Phosphoprotein</keyword>
<dbReference type="OMA" id="PRANGNI"/>
<evidence type="ECO:0000313" key="10">
    <source>
        <dbReference type="Proteomes" id="UP000013827"/>
    </source>
</evidence>
<name>A0A0D3KYM2_EMIH1</name>
<dbReference type="GeneID" id="17286127"/>
<dbReference type="InterPro" id="IPR011009">
    <property type="entry name" value="Kinase-like_dom_sf"/>
</dbReference>
<protein>
    <recommendedName>
        <fullName evidence="11">Protein kinase domain-containing protein</fullName>
    </recommendedName>
</protein>
<dbReference type="Gene3D" id="3.30.200.20">
    <property type="entry name" value="Phosphorylase Kinase, domain 1"/>
    <property type="match status" value="1"/>
</dbReference>
<dbReference type="SMART" id="SM00133">
    <property type="entry name" value="S_TK_X"/>
    <property type="match status" value="1"/>
</dbReference>
<proteinExistence type="predicted"/>
<dbReference type="InterPro" id="IPR017892">
    <property type="entry name" value="Pkinase_C"/>
</dbReference>
<dbReference type="Proteomes" id="UP000013827">
    <property type="component" value="Unassembled WGS sequence"/>
</dbReference>
<keyword evidence="5" id="KW-0418">Kinase</keyword>
<dbReference type="SUPFAM" id="SSF56112">
    <property type="entry name" value="Protein kinase-like (PK-like)"/>
    <property type="match status" value="1"/>
</dbReference>
<keyword evidence="3" id="KW-0808">Transferase</keyword>
<organism evidence="9 10">
    <name type="scientific">Emiliania huxleyi (strain CCMP1516)</name>
    <dbReference type="NCBI Taxonomy" id="280463"/>
    <lineage>
        <taxon>Eukaryota</taxon>
        <taxon>Haptista</taxon>
        <taxon>Haptophyta</taxon>
        <taxon>Prymnesiophyceae</taxon>
        <taxon>Isochrysidales</taxon>
        <taxon>Noelaerhabdaceae</taxon>
        <taxon>Emiliania</taxon>
    </lineage>
</organism>
<evidence type="ECO:0000256" key="4">
    <source>
        <dbReference type="ARBA" id="ARBA00022741"/>
    </source>
</evidence>
<dbReference type="AlphaFoldDB" id="A0A0D3KYM2"/>
<dbReference type="PANTHER" id="PTHR24351">
    <property type="entry name" value="RIBOSOMAL PROTEIN S6 KINASE"/>
    <property type="match status" value="1"/>
</dbReference>
<dbReference type="Pfam" id="PF00433">
    <property type="entry name" value="Pkinase_C"/>
    <property type="match status" value="1"/>
</dbReference>
<evidence type="ECO:0000259" key="7">
    <source>
        <dbReference type="PROSITE" id="PS50011"/>
    </source>
</evidence>
<dbReference type="STRING" id="2903.R1E0E1"/>
<dbReference type="InterPro" id="IPR000719">
    <property type="entry name" value="Prot_kinase_dom"/>
</dbReference>
<keyword evidence="1" id="KW-0723">Serine/threonine-protein kinase</keyword>
<dbReference type="FunFam" id="1.10.510.10:FF:000008">
    <property type="entry name" value="Non-specific serine/threonine protein kinase"/>
    <property type="match status" value="1"/>
</dbReference>
<dbReference type="PROSITE" id="PS50011">
    <property type="entry name" value="PROTEIN_KINASE_DOM"/>
    <property type="match status" value="1"/>
</dbReference>
<evidence type="ECO:0000256" key="6">
    <source>
        <dbReference type="ARBA" id="ARBA00022840"/>
    </source>
</evidence>
<dbReference type="GO" id="GO:0005524">
    <property type="term" value="F:ATP binding"/>
    <property type="evidence" value="ECO:0007669"/>
    <property type="project" value="UniProtKB-KW"/>
</dbReference>
<dbReference type="Gene3D" id="1.10.510.10">
    <property type="entry name" value="Transferase(Phosphotransferase) domain 1"/>
    <property type="match status" value="1"/>
</dbReference>
<evidence type="ECO:0008006" key="11">
    <source>
        <dbReference type="Google" id="ProtNLM"/>
    </source>
</evidence>
<evidence type="ECO:0000259" key="8">
    <source>
        <dbReference type="PROSITE" id="PS51285"/>
    </source>
</evidence>
<reference evidence="9" key="2">
    <citation type="submission" date="2024-10" db="UniProtKB">
        <authorList>
            <consortium name="EnsemblProtists"/>
        </authorList>
    </citation>
    <scope>IDENTIFICATION</scope>
</reference>
<evidence type="ECO:0000256" key="5">
    <source>
        <dbReference type="ARBA" id="ARBA00022777"/>
    </source>
</evidence>
<dbReference type="Pfam" id="PF00069">
    <property type="entry name" value="Pkinase"/>
    <property type="match status" value="1"/>
</dbReference>
<dbReference type="SMART" id="SM00220">
    <property type="entry name" value="S_TKc"/>
    <property type="match status" value="1"/>
</dbReference>
<evidence type="ECO:0000256" key="1">
    <source>
        <dbReference type="ARBA" id="ARBA00022527"/>
    </source>
</evidence>
<dbReference type="GO" id="GO:0004674">
    <property type="term" value="F:protein serine/threonine kinase activity"/>
    <property type="evidence" value="ECO:0007669"/>
    <property type="project" value="UniProtKB-KW"/>
</dbReference>
<keyword evidence="10" id="KW-1185">Reference proteome</keyword>
<dbReference type="InterPro" id="IPR000961">
    <property type="entry name" value="AGC-kinase_C"/>
</dbReference>
<dbReference type="EnsemblProtists" id="EOD40857">
    <property type="protein sequence ID" value="EOD40857"/>
    <property type="gene ID" value="EMIHUDRAFT_69515"/>
</dbReference>
<dbReference type="eggNOG" id="KOG0598">
    <property type="taxonomic scope" value="Eukaryota"/>
</dbReference>
<feature type="domain" description="Protein kinase" evidence="7">
    <location>
        <begin position="51"/>
        <end position="338"/>
    </location>
</feature>